<name>A0A3G4ZNK0_9VIRU</name>
<evidence type="ECO:0000313" key="2">
    <source>
        <dbReference type="EMBL" id="AYV75183.1"/>
    </source>
</evidence>
<sequence length="167" mass="19195">MGKKEQSETDTTDTTDTVRPFTEDDITNKSLVIEMLKYEDSIYLGPVGKEIYSDKLYKPRISLTPEFSIHRLVLDKFGFDTSDESVQNYRKIFGFYYKSATDYDDDVLSSVAYMRENKCVYYTKPIINKGDVIPNCNIYSLSKKPTTLYETLGNDFEYAFVAGFSSS</sequence>
<accession>A0A3G4ZNK0</accession>
<dbReference type="EMBL" id="MK071979">
    <property type="protein sequence ID" value="AYV75183.1"/>
    <property type="molecule type" value="Genomic_DNA"/>
</dbReference>
<organism evidence="2">
    <name type="scientific">Terrestrivirus sp</name>
    <dbReference type="NCBI Taxonomy" id="2487775"/>
    <lineage>
        <taxon>Viruses</taxon>
        <taxon>Varidnaviria</taxon>
        <taxon>Bamfordvirae</taxon>
        <taxon>Nucleocytoviricota</taxon>
        <taxon>Megaviricetes</taxon>
        <taxon>Imitervirales</taxon>
        <taxon>Mimiviridae</taxon>
        <taxon>Klosneuvirinae</taxon>
    </lineage>
</organism>
<protein>
    <submittedName>
        <fullName evidence="2">Uncharacterized protein</fullName>
    </submittedName>
</protein>
<feature type="region of interest" description="Disordered" evidence="1">
    <location>
        <begin position="1"/>
        <end position="21"/>
    </location>
</feature>
<gene>
    <name evidence="2" type="ORF">Terrestrivirus1_57</name>
</gene>
<reference evidence="2" key="1">
    <citation type="submission" date="2018-10" db="EMBL/GenBank/DDBJ databases">
        <title>Hidden diversity of soil giant viruses.</title>
        <authorList>
            <person name="Schulz F."/>
            <person name="Alteio L."/>
            <person name="Goudeau D."/>
            <person name="Ryan E.M."/>
            <person name="Malmstrom R.R."/>
            <person name="Blanchard J."/>
            <person name="Woyke T."/>
        </authorList>
    </citation>
    <scope>NUCLEOTIDE SEQUENCE</scope>
    <source>
        <strain evidence="2">TEV1</strain>
    </source>
</reference>
<proteinExistence type="predicted"/>
<evidence type="ECO:0000256" key="1">
    <source>
        <dbReference type="SAM" id="MobiDB-lite"/>
    </source>
</evidence>